<gene>
    <name evidence="8" type="primary">pepV_5</name>
    <name evidence="8" type="ORF">SDC9_104671</name>
</gene>
<dbReference type="Gene3D" id="3.30.70.360">
    <property type="match status" value="2"/>
</dbReference>
<evidence type="ECO:0000313" key="8">
    <source>
        <dbReference type="EMBL" id="MPM57847.1"/>
    </source>
</evidence>
<reference evidence="8" key="1">
    <citation type="submission" date="2019-08" db="EMBL/GenBank/DDBJ databases">
        <authorList>
            <person name="Kucharzyk K."/>
            <person name="Murdoch R.W."/>
            <person name="Higgins S."/>
            <person name="Loffler F."/>
        </authorList>
    </citation>
    <scope>NUCLEOTIDE SEQUENCE</scope>
</reference>
<dbReference type="InterPro" id="IPR010964">
    <property type="entry name" value="M20A_pepV-rel"/>
</dbReference>
<keyword evidence="7" id="KW-0482">Metalloprotease</keyword>
<evidence type="ECO:0000256" key="5">
    <source>
        <dbReference type="ARBA" id="ARBA00022833"/>
    </source>
</evidence>
<dbReference type="GO" id="GO:0008270">
    <property type="term" value="F:zinc ion binding"/>
    <property type="evidence" value="ECO:0007669"/>
    <property type="project" value="InterPro"/>
</dbReference>
<proteinExistence type="predicted"/>
<sequence length="422" mass="44587">MAIAEEFGLRAGNVDGYVATADVGQGEAGLHILTHLDVVDAGKGWKVTAPFQPLVWNGLLYGRGADDDKGPTAAALWALRAVKELGIPLRRSVRLIMGTDEETGMRDITYYYSRNPYAPYTFSPDAGFPLINIEKGQYRPAFSASWSPSSALPRVARLQGGHRLNVIPASASALVLGMAQDALEPYLTAAAEQTGAGFNLVPVGSGLEVLCSGIGGHAASPEAACNALTALLELLAALPLAPCGSTNAVLGLHALFPHGDWLGSALGIAMPDDRSGPLTVSLTLLTLGEDGLKGRFDSRTALRSSEENCRQAAEAAFRREGLEIIDFMEMHPPHHTPADSPFVKTLLDCYRRYTGQEGEALAIGGGTYVHDIPGGVAFGCSMPGYDTGLHGPDEHIRTADLLLSCKIFTHAILALCAEAPEE</sequence>
<dbReference type="PANTHER" id="PTHR43808">
    <property type="entry name" value="ACETYLORNITHINE DEACETYLASE"/>
    <property type="match status" value="1"/>
</dbReference>
<evidence type="ECO:0000256" key="6">
    <source>
        <dbReference type="ARBA" id="ARBA00022997"/>
    </source>
</evidence>
<dbReference type="InterPro" id="IPR002933">
    <property type="entry name" value="Peptidase_M20"/>
</dbReference>
<evidence type="ECO:0000256" key="1">
    <source>
        <dbReference type="ARBA" id="ARBA00001947"/>
    </source>
</evidence>
<dbReference type="SUPFAM" id="SSF55031">
    <property type="entry name" value="Bacterial exopeptidase dimerisation domain"/>
    <property type="match status" value="1"/>
</dbReference>
<dbReference type="SUPFAM" id="SSF53187">
    <property type="entry name" value="Zn-dependent exopeptidases"/>
    <property type="match status" value="1"/>
</dbReference>
<comment type="caution">
    <text evidence="8">The sequence shown here is derived from an EMBL/GenBank/DDBJ whole genome shotgun (WGS) entry which is preliminary data.</text>
</comment>
<dbReference type="Pfam" id="PF01546">
    <property type="entry name" value="Peptidase_M20"/>
    <property type="match status" value="1"/>
</dbReference>
<protein>
    <submittedName>
        <fullName evidence="8">Beta-Ala-Xaa dipeptidase</fullName>
        <ecNumber evidence="8">3.4.13.-</ecNumber>
    </submittedName>
</protein>
<dbReference type="NCBIfam" id="TIGR01887">
    <property type="entry name" value="dipeptidaselike"/>
    <property type="match status" value="1"/>
</dbReference>
<keyword evidence="4 8" id="KW-0378">Hydrolase</keyword>
<keyword evidence="6 8" id="KW-0224">Dipeptidase</keyword>
<evidence type="ECO:0000256" key="4">
    <source>
        <dbReference type="ARBA" id="ARBA00022801"/>
    </source>
</evidence>
<dbReference type="GO" id="GO:0008237">
    <property type="term" value="F:metallopeptidase activity"/>
    <property type="evidence" value="ECO:0007669"/>
    <property type="project" value="UniProtKB-KW"/>
</dbReference>
<dbReference type="PANTHER" id="PTHR43808:SF31">
    <property type="entry name" value="N-ACETYL-L-CITRULLINE DEACETYLASE"/>
    <property type="match status" value="1"/>
</dbReference>
<dbReference type="InterPro" id="IPR036264">
    <property type="entry name" value="Bact_exopeptidase_dim_dom"/>
</dbReference>
<keyword evidence="5" id="KW-0862">Zinc</keyword>
<keyword evidence="2" id="KW-0645">Protease</keyword>
<dbReference type="InterPro" id="IPR050072">
    <property type="entry name" value="Peptidase_M20A"/>
</dbReference>
<evidence type="ECO:0000256" key="7">
    <source>
        <dbReference type="ARBA" id="ARBA00023049"/>
    </source>
</evidence>
<dbReference type="EMBL" id="VSSQ01016474">
    <property type="protein sequence ID" value="MPM57847.1"/>
    <property type="molecule type" value="Genomic_DNA"/>
</dbReference>
<dbReference type="AlphaFoldDB" id="A0A645AXH0"/>
<dbReference type="GO" id="GO:0006508">
    <property type="term" value="P:proteolysis"/>
    <property type="evidence" value="ECO:0007669"/>
    <property type="project" value="UniProtKB-KW"/>
</dbReference>
<accession>A0A645AXH0</accession>
<comment type="cofactor">
    <cofactor evidence="1">
        <name>Zn(2+)</name>
        <dbReference type="ChEBI" id="CHEBI:29105"/>
    </cofactor>
</comment>
<dbReference type="GO" id="GO:0006526">
    <property type="term" value="P:L-arginine biosynthetic process"/>
    <property type="evidence" value="ECO:0007669"/>
    <property type="project" value="TreeGrafter"/>
</dbReference>
<dbReference type="EC" id="3.4.13.-" evidence="8"/>
<keyword evidence="3" id="KW-0479">Metal-binding</keyword>
<name>A0A645AXH0_9ZZZZ</name>
<organism evidence="8">
    <name type="scientific">bioreactor metagenome</name>
    <dbReference type="NCBI Taxonomy" id="1076179"/>
    <lineage>
        <taxon>unclassified sequences</taxon>
        <taxon>metagenomes</taxon>
        <taxon>ecological metagenomes</taxon>
    </lineage>
</organism>
<evidence type="ECO:0000256" key="3">
    <source>
        <dbReference type="ARBA" id="ARBA00022723"/>
    </source>
</evidence>
<dbReference type="Gene3D" id="3.40.630.10">
    <property type="entry name" value="Zn peptidases"/>
    <property type="match status" value="1"/>
</dbReference>
<evidence type="ECO:0000256" key="2">
    <source>
        <dbReference type="ARBA" id="ARBA00022670"/>
    </source>
</evidence>
<dbReference type="GO" id="GO:0016805">
    <property type="term" value="F:dipeptidase activity"/>
    <property type="evidence" value="ECO:0007669"/>
    <property type="project" value="UniProtKB-KW"/>
</dbReference>
<dbReference type="GO" id="GO:0008777">
    <property type="term" value="F:acetylornithine deacetylase activity"/>
    <property type="evidence" value="ECO:0007669"/>
    <property type="project" value="TreeGrafter"/>
</dbReference>